<feature type="compositionally biased region" description="Polar residues" evidence="1">
    <location>
        <begin position="1"/>
        <end position="18"/>
    </location>
</feature>
<dbReference type="OrthoDB" id="3784677at2759"/>
<gene>
    <name evidence="2" type="ORF">CC80DRAFT_572592</name>
</gene>
<keyword evidence="3" id="KW-1185">Reference proteome</keyword>
<feature type="region of interest" description="Disordered" evidence="1">
    <location>
        <begin position="99"/>
        <end position="138"/>
    </location>
</feature>
<accession>A0A6A5TJR2</accession>
<evidence type="ECO:0000313" key="3">
    <source>
        <dbReference type="Proteomes" id="UP000800035"/>
    </source>
</evidence>
<protein>
    <submittedName>
        <fullName evidence="2">Uncharacterized protein</fullName>
    </submittedName>
</protein>
<reference evidence="2" key="1">
    <citation type="journal article" date="2020" name="Stud. Mycol.">
        <title>101 Dothideomycetes genomes: a test case for predicting lifestyles and emergence of pathogens.</title>
        <authorList>
            <person name="Haridas S."/>
            <person name="Albert R."/>
            <person name="Binder M."/>
            <person name="Bloem J."/>
            <person name="Labutti K."/>
            <person name="Salamov A."/>
            <person name="Andreopoulos B."/>
            <person name="Baker S."/>
            <person name="Barry K."/>
            <person name="Bills G."/>
            <person name="Bluhm B."/>
            <person name="Cannon C."/>
            <person name="Castanera R."/>
            <person name="Culley D."/>
            <person name="Daum C."/>
            <person name="Ezra D."/>
            <person name="Gonzalez J."/>
            <person name="Henrissat B."/>
            <person name="Kuo A."/>
            <person name="Liang C."/>
            <person name="Lipzen A."/>
            <person name="Lutzoni F."/>
            <person name="Magnuson J."/>
            <person name="Mondo S."/>
            <person name="Nolan M."/>
            <person name="Ohm R."/>
            <person name="Pangilinan J."/>
            <person name="Park H.-J."/>
            <person name="Ramirez L."/>
            <person name="Alfaro M."/>
            <person name="Sun H."/>
            <person name="Tritt A."/>
            <person name="Yoshinaga Y."/>
            <person name="Zwiers L.-H."/>
            <person name="Turgeon B."/>
            <person name="Goodwin S."/>
            <person name="Spatafora J."/>
            <person name="Crous P."/>
            <person name="Grigoriev I."/>
        </authorList>
    </citation>
    <scope>NUCLEOTIDE SEQUENCE</scope>
    <source>
        <strain evidence="2">CBS 675.92</strain>
    </source>
</reference>
<evidence type="ECO:0000256" key="1">
    <source>
        <dbReference type="SAM" id="MobiDB-lite"/>
    </source>
</evidence>
<name>A0A6A5TJR2_9PLEO</name>
<feature type="compositionally biased region" description="Gly residues" evidence="1">
    <location>
        <begin position="123"/>
        <end position="132"/>
    </location>
</feature>
<sequence length="174" mass="18696">MSNPNSGTNTNGQPTDSPNPAPTFYDHSTELADLGRARFDHDVAAFGDRDTAAFAPNPVFIRQGRAAAGMEDQVHAWNTFQYATDDKNEREALKGDLHGGQLHRENRAARGEVPRTPMERPGRGGGGRGGRMGVQDKGPEVLTAGRKGAVDAPPLAKGYAKELGKEMFWDGPIV</sequence>
<dbReference type="EMBL" id="ML977011">
    <property type="protein sequence ID" value="KAF1952380.1"/>
    <property type="molecule type" value="Genomic_DNA"/>
</dbReference>
<feature type="compositionally biased region" description="Basic and acidic residues" evidence="1">
    <location>
        <begin position="99"/>
        <end position="122"/>
    </location>
</feature>
<proteinExistence type="predicted"/>
<feature type="region of interest" description="Disordered" evidence="1">
    <location>
        <begin position="1"/>
        <end position="27"/>
    </location>
</feature>
<evidence type="ECO:0000313" key="2">
    <source>
        <dbReference type="EMBL" id="KAF1952380.1"/>
    </source>
</evidence>
<dbReference type="Proteomes" id="UP000800035">
    <property type="component" value="Unassembled WGS sequence"/>
</dbReference>
<dbReference type="AlphaFoldDB" id="A0A6A5TJR2"/>
<organism evidence="2 3">
    <name type="scientific">Byssothecium circinans</name>
    <dbReference type="NCBI Taxonomy" id="147558"/>
    <lineage>
        <taxon>Eukaryota</taxon>
        <taxon>Fungi</taxon>
        <taxon>Dikarya</taxon>
        <taxon>Ascomycota</taxon>
        <taxon>Pezizomycotina</taxon>
        <taxon>Dothideomycetes</taxon>
        <taxon>Pleosporomycetidae</taxon>
        <taxon>Pleosporales</taxon>
        <taxon>Massarineae</taxon>
        <taxon>Massarinaceae</taxon>
        <taxon>Byssothecium</taxon>
    </lineage>
</organism>